<evidence type="ECO:0000313" key="1">
    <source>
        <dbReference type="EMBL" id="AEK57552.1"/>
    </source>
</evidence>
<dbReference type="Proteomes" id="UP000006135">
    <property type="component" value="Chromosome"/>
</dbReference>
<dbReference type="EMBL" id="CP002573">
    <property type="protein sequence ID" value="AEK57552.1"/>
    <property type="molecule type" value="Genomic_DNA"/>
</dbReference>
<evidence type="ECO:0000313" key="2">
    <source>
        <dbReference type="Proteomes" id="UP000006135"/>
    </source>
</evidence>
<organism evidence="1 2">
    <name type="scientific">Acidithiobacillus caldus (strain SM-1)</name>
    <dbReference type="NCBI Taxonomy" id="990288"/>
    <lineage>
        <taxon>Bacteria</taxon>
        <taxon>Pseudomonadati</taxon>
        <taxon>Pseudomonadota</taxon>
        <taxon>Acidithiobacillia</taxon>
        <taxon>Acidithiobacillales</taxon>
        <taxon>Acidithiobacillaceae</taxon>
        <taxon>Acidithiobacillus</taxon>
    </lineage>
</organism>
<gene>
    <name evidence="1" type="ordered locus">Atc_0903</name>
</gene>
<proteinExistence type="predicted"/>
<reference evidence="1 2" key="1">
    <citation type="journal article" date="2011" name="J. Genet. Genomics">
        <title>Unraveling the Acidithiobacillus caldus complete genome and its central metabolisms for carbon assimilation.</title>
        <authorList>
            <person name="You X.Y."/>
            <person name="Guo X."/>
            <person name="Zheng H.J."/>
            <person name="Zhang M.J."/>
            <person name="Liu L.J."/>
            <person name="Zhu Y.Q."/>
            <person name="Zhu B."/>
            <person name="Wang S.Y."/>
            <person name="Zhao G.P."/>
            <person name="Poetsch A."/>
            <person name="Jiang C.Y."/>
            <person name="Liu S.J."/>
        </authorList>
    </citation>
    <scope>NUCLEOTIDE SEQUENCE [LARGE SCALE GENOMIC DNA]</scope>
    <source>
        <strain evidence="1 2">SM-1</strain>
    </source>
</reference>
<name>F9ZL24_ACICS</name>
<keyword evidence="2" id="KW-1185">Reference proteome</keyword>
<dbReference type="HOGENOM" id="CLU_3428065_0_0_6"/>
<accession>F9ZL24</accession>
<dbReference type="AlphaFoldDB" id="F9ZL24"/>
<dbReference type="KEGG" id="acu:Atc_0903"/>
<protein>
    <submittedName>
        <fullName evidence="1">Uncharacterized protein</fullName>
    </submittedName>
</protein>
<sequence length="20" mass="2318">MIVSKGWMVKVKRFFDVSCG</sequence>